<dbReference type="SUPFAM" id="SSF46689">
    <property type="entry name" value="Homeodomain-like"/>
    <property type="match status" value="1"/>
</dbReference>
<dbReference type="GO" id="GO:0045892">
    <property type="term" value="P:negative regulation of DNA-templated transcription"/>
    <property type="evidence" value="ECO:0007669"/>
    <property type="project" value="InterPro"/>
</dbReference>
<feature type="domain" description="Tetracycline repressor TetR C-terminal" evidence="3">
    <location>
        <begin position="42"/>
        <end position="178"/>
    </location>
</feature>
<proteinExistence type="predicted"/>
<evidence type="ECO:0000256" key="1">
    <source>
        <dbReference type="ARBA" id="ARBA00023015"/>
    </source>
</evidence>
<dbReference type="InterPro" id="IPR004111">
    <property type="entry name" value="Repressor_TetR_C"/>
</dbReference>
<keyword evidence="5" id="KW-1185">Reference proteome</keyword>
<dbReference type="InterPro" id="IPR009057">
    <property type="entry name" value="Homeodomain-like_sf"/>
</dbReference>
<reference evidence="4 5" key="1">
    <citation type="submission" date="2019-04" db="EMBL/GenBank/DDBJ databases">
        <title>Streptomyces piniterrae sp. nov., a heliquinomycin-producing actinomycete isolated from rhizosphere soil of Pinus yunnanensis.</title>
        <authorList>
            <person name="Zhuang X."/>
            <person name="Zhao J."/>
        </authorList>
    </citation>
    <scope>NUCLEOTIDE SEQUENCE [LARGE SCALE GENOMIC DNA]</scope>
    <source>
        <strain evidence="5">jys28</strain>
    </source>
</reference>
<dbReference type="EMBL" id="SUMB01000001">
    <property type="protein sequence ID" value="TJZ59028.1"/>
    <property type="molecule type" value="Genomic_DNA"/>
</dbReference>
<name>A0A4V5MLZ2_9ACTN</name>
<keyword evidence="2" id="KW-0804">Transcription</keyword>
<dbReference type="Pfam" id="PF02909">
    <property type="entry name" value="TetR_C_1"/>
    <property type="match status" value="1"/>
</dbReference>
<dbReference type="AlphaFoldDB" id="A0A4V5MLZ2"/>
<dbReference type="Proteomes" id="UP000308697">
    <property type="component" value="Unassembled WGS sequence"/>
</dbReference>
<sequence>MRRLSRVLGSTPMAVYHHVRDKDELLMLVLEHVAQDLPRPPLPEDPRERIIVVCELMHRAFIDNPWVVPVVARGELVGLSAVWMTEEIIGALVDSGLGREQAFWTHQTIWYYTAGQALHTPHGEPGQDAGHGAPHYPKVAATEPAPTSFPHLAKVAADSRQLEAQYSYRLGLTHILDGALPPGSALR</sequence>
<dbReference type="SUPFAM" id="SSF48498">
    <property type="entry name" value="Tetracyclin repressor-like, C-terminal domain"/>
    <property type="match status" value="1"/>
</dbReference>
<dbReference type="Gene3D" id="1.10.10.60">
    <property type="entry name" value="Homeodomain-like"/>
    <property type="match status" value="1"/>
</dbReference>
<evidence type="ECO:0000259" key="3">
    <source>
        <dbReference type="Pfam" id="PF02909"/>
    </source>
</evidence>
<accession>A0A4V5MLZ2</accession>
<dbReference type="Gene3D" id="1.10.357.10">
    <property type="entry name" value="Tetracycline Repressor, domain 2"/>
    <property type="match status" value="1"/>
</dbReference>
<keyword evidence="1" id="KW-0805">Transcription regulation</keyword>
<organism evidence="4 5">
    <name type="scientific">Streptomyces piniterrae</name>
    <dbReference type="NCBI Taxonomy" id="2571125"/>
    <lineage>
        <taxon>Bacteria</taxon>
        <taxon>Bacillati</taxon>
        <taxon>Actinomycetota</taxon>
        <taxon>Actinomycetes</taxon>
        <taxon>Kitasatosporales</taxon>
        <taxon>Streptomycetaceae</taxon>
        <taxon>Streptomyces</taxon>
    </lineage>
</organism>
<comment type="caution">
    <text evidence="4">The sequence shown here is derived from an EMBL/GenBank/DDBJ whole genome shotgun (WGS) entry which is preliminary data.</text>
</comment>
<evidence type="ECO:0000256" key="2">
    <source>
        <dbReference type="ARBA" id="ARBA00023163"/>
    </source>
</evidence>
<dbReference type="RefSeq" id="WP_169314025.1">
    <property type="nucleotide sequence ID" value="NZ_SUMB01000001.1"/>
</dbReference>
<dbReference type="InterPro" id="IPR036271">
    <property type="entry name" value="Tet_transcr_reg_TetR-rel_C_sf"/>
</dbReference>
<evidence type="ECO:0000313" key="4">
    <source>
        <dbReference type="EMBL" id="TJZ59028.1"/>
    </source>
</evidence>
<gene>
    <name evidence="4" type="ORF">FCH28_02460</name>
</gene>
<evidence type="ECO:0000313" key="5">
    <source>
        <dbReference type="Proteomes" id="UP000308697"/>
    </source>
</evidence>
<protein>
    <submittedName>
        <fullName evidence="4">TetR/AcrR family transcriptional regulator</fullName>
    </submittedName>
</protein>